<dbReference type="Proteomes" id="UP000464524">
    <property type="component" value="Chromosome"/>
</dbReference>
<name>A0A857JKK4_9ALTE</name>
<dbReference type="RefSeq" id="WP_160180765.1">
    <property type="nucleotide sequence ID" value="NZ_CP047656.1"/>
</dbReference>
<dbReference type="KEGG" id="pmes:FX988_02847"/>
<evidence type="ECO:0000313" key="4">
    <source>
        <dbReference type="Proteomes" id="UP000464524"/>
    </source>
</evidence>
<dbReference type="PANTHER" id="PTHR34408">
    <property type="entry name" value="FAMILY PROTEIN, PUTATIVE-RELATED"/>
    <property type="match status" value="1"/>
</dbReference>
<dbReference type="PANTHER" id="PTHR34408:SF1">
    <property type="entry name" value="GLYCOSYL HYDROLASE FAMILY 19 DOMAIN-CONTAINING PROTEIN HI_1415"/>
    <property type="match status" value="1"/>
</dbReference>
<dbReference type="OrthoDB" id="1523598at2"/>
<dbReference type="PROSITE" id="PS51781">
    <property type="entry name" value="SH3B"/>
    <property type="match status" value="1"/>
</dbReference>
<protein>
    <recommendedName>
        <fullName evidence="2">SH3b domain-containing protein</fullName>
    </recommendedName>
</protein>
<dbReference type="EMBL" id="CP047656">
    <property type="protein sequence ID" value="QHJ12589.1"/>
    <property type="molecule type" value="Genomic_DNA"/>
</dbReference>
<organism evidence="3 4">
    <name type="scientific">Paraglaciecola mesophila</name>
    <dbReference type="NCBI Taxonomy" id="197222"/>
    <lineage>
        <taxon>Bacteria</taxon>
        <taxon>Pseudomonadati</taxon>
        <taxon>Pseudomonadota</taxon>
        <taxon>Gammaproteobacteria</taxon>
        <taxon>Alteromonadales</taxon>
        <taxon>Alteromonadaceae</taxon>
        <taxon>Paraglaciecola</taxon>
    </lineage>
</organism>
<sequence length="463" mass="52187">MLDAVSANLLNVRSLPSISSAVVGQLTQGMVIVTTPLAHNWMQFRFGSTFGFVSGNYLQEVRDLSRLTGSVNTDLLNIRQAPSTSANVIATVARGASIKTLAVIGDWLEIEFNGHQAYTFAKHVDLVYADNGYYANVTASALNVRSAPNKHANIFGQLAANSLVWVEGKQRTWSQIRFNGNRGYVSSAYLQRALGIDDTNPLKEADHQDHRDESPNHHLPPSFNRLEPSDQLTPDLILTVAGSKEQRAVAATWNRWGGLLTTLCIEKDIDVACAVAVLCVESRGKGFEQNNADRLIIRFENHKFWRYWGKHHPQQYRQHFCYNPKKVWTEHQWRSNPSDPWQSFHGVQAKEWQVFEFARSLDEDAAMLSISMGAPQIMGFHYERIGYQSVVEMFDAFCQGIPAHIHGLFEFFDTSMHQHLRDHSFENFAALYNGSGQKALYGRLIKNHNDAFAKLHPNAQGNI</sequence>
<accession>A0A857JKK4</accession>
<evidence type="ECO:0000259" key="2">
    <source>
        <dbReference type="PROSITE" id="PS51781"/>
    </source>
</evidence>
<dbReference type="Pfam" id="PF11860">
    <property type="entry name" value="Muramidase"/>
    <property type="match status" value="1"/>
</dbReference>
<feature type="domain" description="SH3b" evidence="2">
    <location>
        <begin position="132"/>
        <end position="194"/>
    </location>
</feature>
<dbReference type="SMART" id="SM00287">
    <property type="entry name" value="SH3b"/>
    <property type="match status" value="2"/>
</dbReference>
<dbReference type="Pfam" id="PF08239">
    <property type="entry name" value="SH3_3"/>
    <property type="match status" value="2"/>
</dbReference>
<gene>
    <name evidence="3" type="ORF">FX988_02847</name>
</gene>
<dbReference type="InterPro" id="IPR052354">
    <property type="entry name" value="Cell_Wall_Dynamics_Protein"/>
</dbReference>
<dbReference type="InterPro" id="IPR024408">
    <property type="entry name" value="Muramidase"/>
</dbReference>
<feature type="region of interest" description="Disordered" evidence="1">
    <location>
        <begin position="200"/>
        <end position="229"/>
    </location>
</feature>
<proteinExistence type="predicted"/>
<dbReference type="Gene3D" id="2.30.30.40">
    <property type="entry name" value="SH3 Domains"/>
    <property type="match status" value="3"/>
</dbReference>
<dbReference type="InterPro" id="IPR003646">
    <property type="entry name" value="SH3-like_bac-type"/>
</dbReference>
<evidence type="ECO:0000256" key="1">
    <source>
        <dbReference type="SAM" id="MobiDB-lite"/>
    </source>
</evidence>
<dbReference type="AlphaFoldDB" id="A0A857JKK4"/>
<evidence type="ECO:0000313" key="3">
    <source>
        <dbReference type="EMBL" id="QHJ12589.1"/>
    </source>
</evidence>
<reference evidence="3 4" key="1">
    <citation type="submission" date="2019-12" db="EMBL/GenBank/DDBJ databases">
        <title>Genome sequencing and assembly of endphytes of Porphyra tenera.</title>
        <authorList>
            <person name="Park J.M."/>
            <person name="Shin R."/>
            <person name="Jo S.H."/>
        </authorList>
    </citation>
    <scope>NUCLEOTIDE SEQUENCE [LARGE SCALE GENOMIC DNA]</scope>
    <source>
        <strain evidence="3 4">GPM4</strain>
    </source>
</reference>
<keyword evidence="4" id="KW-1185">Reference proteome</keyword>
<feature type="compositionally biased region" description="Basic and acidic residues" evidence="1">
    <location>
        <begin position="200"/>
        <end position="216"/>
    </location>
</feature>